<dbReference type="RefSeq" id="WP_359272998.1">
    <property type="nucleotide sequence ID" value="NZ_JBEZNA010000033.1"/>
</dbReference>
<dbReference type="Pfam" id="PF06224">
    <property type="entry name" value="AlkZ-like"/>
    <property type="match status" value="1"/>
</dbReference>
<dbReference type="EMBL" id="JBEZNA010000033">
    <property type="protein sequence ID" value="MEU9578731.1"/>
    <property type="molecule type" value="Genomic_DNA"/>
</dbReference>
<name>A0ABV3ERG9_9ACTN</name>
<evidence type="ECO:0000313" key="2">
    <source>
        <dbReference type="Proteomes" id="UP001551584"/>
    </source>
</evidence>
<evidence type="ECO:0000313" key="1">
    <source>
        <dbReference type="EMBL" id="MEU9578731.1"/>
    </source>
</evidence>
<dbReference type="PANTHER" id="PTHR38479">
    <property type="entry name" value="LMO0824 PROTEIN"/>
    <property type="match status" value="1"/>
</dbReference>
<accession>A0ABV3ERG9</accession>
<proteinExistence type="predicted"/>
<protein>
    <submittedName>
        <fullName evidence="1">Winged helix DNA-binding domain-containing protein</fullName>
    </submittedName>
</protein>
<organism evidence="1 2">
    <name type="scientific">Streptomyces chilikensis</name>
    <dbReference type="NCBI Taxonomy" id="1194079"/>
    <lineage>
        <taxon>Bacteria</taxon>
        <taxon>Bacillati</taxon>
        <taxon>Actinomycetota</taxon>
        <taxon>Actinomycetes</taxon>
        <taxon>Kitasatosporales</taxon>
        <taxon>Streptomycetaceae</taxon>
        <taxon>Streptomyces</taxon>
    </lineage>
</organism>
<dbReference type="PANTHER" id="PTHR38479:SF2">
    <property type="entry name" value="WINGED HELIX DNA-BINDING DOMAIN-CONTAINING PROTEIN"/>
    <property type="match status" value="1"/>
</dbReference>
<sequence>MTRHLTQRRLNRATLARQLLTGRTELSAEAVIEQMAGVRAQDPEPPYIGLWNRIDGFRKDDLATLLDVRAVVRATLYRGTQHLVTAEDYLWLRPTLEPVLRARREGAFGRLTAGVDPGELARAARSELSGRTTTRPELGRALAGRWPGRDPGALAGSAQLLLPVLHPPPAGLWGRRGPVPFALAEDWLGRRPAAEADPARLVLRHLAAFGPATVGDVQAWSGTARLREVVDALRPALREFKGEDGEELFDLPDAPLPGEDLPVPVRFLALLDDVVLGHADRARLMTAERRRHLVVEPAVLVDGFVRGLWSLTHVADGRAALTVRLFSPLTPRERDEAAEEGAALLRFAAPEADRHDIRFTSAE</sequence>
<dbReference type="Proteomes" id="UP001551584">
    <property type="component" value="Unassembled WGS sequence"/>
</dbReference>
<reference evidence="1 2" key="1">
    <citation type="submission" date="2024-06" db="EMBL/GenBank/DDBJ databases">
        <title>The Natural Products Discovery Center: Release of the First 8490 Sequenced Strains for Exploring Actinobacteria Biosynthetic Diversity.</title>
        <authorList>
            <person name="Kalkreuter E."/>
            <person name="Kautsar S.A."/>
            <person name="Yang D."/>
            <person name="Bader C.D."/>
            <person name="Teijaro C.N."/>
            <person name="Fluegel L."/>
            <person name="Davis C.M."/>
            <person name="Simpson J.R."/>
            <person name="Lauterbach L."/>
            <person name="Steele A.D."/>
            <person name="Gui C."/>
            <person name="Meng S."/>
            <person name="Li G."/>
            <person name="Viehrig K."/>
            <person name="Ye F."/>
            <person name="Su P."/>
            <person name="Kiefer A.F."/>
            <person name="Nichols A."/>
            <person name="Cepeda A.J."/>
            <person name="Yan W."/>
            <person name="Fan B."/>
            <person name="Jiang Y."/>
            <person name="Adhikari A."/>
            <person name="Zheng C.-J."/>
            <person name="Schuster L."/>
            <person name="Cowan T.M."/>
            <person name="Smanski M.J."/>
            <person name="Chevrette M.G."/>
            <person name="De Carvalho L.P.S."/>
            <person name="Shen B."/>
        </authorList>
    </citation>
    <scope>NUCLEOTIDE SEQUENCE [LARGE SCALE GENOMIC DNA]</scope>
    <source>
        <strain evidence="1 2">NPDC048117</strain>
    </source>
</reference>
<comment type="caution">
    <text evidence="1">The sequence shown here is derived from an EMBL/GenBank/DDBJ whole genome shotgun (WGS) entry which is preliminary data.</text>
</comment>
<keyword evidence="2" id="KW-1185">Reference proteome</keyword>
<dbReference type="GO" id="GO:0003677">
    <property type="term" value="F:DNA binding"/>
    <property type="evidence" value="ECO:0007669"/>
    <property type="project" value="UniProtKB-KW"/>
</dbReference>
<gene>
    <name evidence="1" type="ORF">AB0D95_15960</name>
</gene>
<dbReference type="InterPro" id="IPR009351">
    <property type="entry name" value="AlkZ-like"/>
</dbReference>
<keyword evidence="1" id="KW-0238">DNA-binding</keyword>